<evidence type="ECO:0000313" key="2">
    <source>
        <dbReference type="EMBL" id="KAK3766644.1"/>
    </source>
</evidence>
<feature type="region of interest" description="Disordered" evidence="1">
    <location>
        <begin position="139"/>
        <end position="159"/>
    </location>
</feature>
<comment type="caution">
    <text evidence="2">The sequence shown here is derived from an EMBL/GenBank/DDBJ whole genome shotgun (WGS) entry which is preliminary data.</text>
</comment>
<reference evidence="2" key="1">
    <citation type="journal article" date="2023" name="G3 (Bethesda)">
        <title>A reference genome for the long-term kleptoplast-retaining sea slug Elysia crispata morphotype clarki.</title>
        <authorList>
            <person name="Eastman K.E."/>
            <person name="Pendleton A.L."/>
            <person name="Shaikh M.A."/>
            <person name="Suttiyut T."/>
            <person name="Ogas R."/>
            <person name="Tomko P."/>
            <person name="Gavelis G."/>
            <person name="Widhalm J.R."/>
            <person name="Wisecaver J.H."/>
        </authorList>
    </citation>
    <scope>NUCLEOTIDE SEQUENCE</scope>
    <source>
        <strain evidence="2">ECLA1</strain>
    </source>
</reference>
<evidence type="ECO:0000313" key="3">
    <source>
        <dbReference type="Proteomes" id="UP001283361"/>
    </source>
</evidence>
<dbReference type="AlphaFoldDB" id="A0AAE0ZC25"/>
<dbReference type="EMBL" id="JAWDGP010004208">
    <property type="protein sequence ID" value="KAK3766644.1"/>
    <property type="molecule type" value="Genomic_DNA"/>
</dbReference>
<protein>
    <submittedName>
        <fullName evidence="2">Uncharacterized protein</fullName>
    </submittedName>
</protein>
<accession>A0AAE0ZC25</accession>
<name>A0AAE0ZC25_9GAST</name>
<organism evidence="2 3">
    <name type="scientific">Elysia crispata</name>
    <name type="common">lettuce slug</name>
    <dbReference type="NCBI Taxonomy" id="231223"/>
    <lineage>
        <taxon>Eukaryota</taxon>
        <taxon>Metazoa</taxon>
        <taxon>Spiralia</taxon>
        <taxon>Lophotrochozoa</taxon>
        <taxon>Mollusca</taxon>
        <taxon>Gastropoda</taxon>
        <taxon>Heterobranchia</taxon>
        <taxon>Euthyneura</taxon>
        <taxon>Panpulmonata</taxon>
        <taxon>Sacoglossa</taxon>
        <taxon>Placobranchoidea</taxon>
        <taxon>Plakobranchidae</taxon>
        <taxon>Elysia</taxon>
    </lineage>
</organism>
<dbReference type="Proteomes" id="UP001283361">
    <property type="component" value="Unassembled WGS sequence"/>
</dbReference>
<sequence length="290" mass="32958">MPSSGEIVKTSETSQVFHAGVFTDLAHGAVATIRKPDKGEYSMVNYRYQSIYDPAFDVSTKVAYLRVHMSPEDDGWAYSQGAKIVDPVDTLNNFVTWYLDPSHNFPMADHHIWFTGYLHVVVKFIDIALRRCIDNGTRHSDEDGVDSSSTGDPFQPRIGDQARGDVIPSENQQELEPLWLPSCSVLAMRAYIKRCKKCRTSNDVLLSPQLYFYLKKLNEVLIYCLACSVSCALGELEKIQDKQALGPSDQCIRKVGVGSYYCRTDKEVARRTYARLFIARWLKMRTCRSR</sequence>
<proteinExistence type="predicted"/>
<keyword evidence="3" id="KW-1185">Reference proteome</keyword>
<gene>
    <name evidence="2" type="ORF">RRG08_042423</name>
</gene>
<evidence type="ECO:0000256" key="1">
    <source>
        <dbReference type="SAM" id="MobiDB-lite"/>
    </source>
</evidence>